<proteinExistence type="predicted"/>
<protein>
    <submittedName>
        <fullName evidence="1">Cyclase family protein</fullName>
    </submittedName>
</protein>
<dbReference type="EMBL" id="CP043505">
    <property type="protein sequence ID" value="QEO13856.1"/>
    <property type="molecule type" value="Genomic_DNA"/>
</dbReference>
<dbReference type="SUPFAM" id="SSF102198">
    <property type="entry name" value="Putative cyclase"/>
    <property type="match status" value="1"/>
</dbReference>
<accession>A0A5C1YCX1</accession>
<keyword evidence="2" id="KW-1185">Reference proteome</keyword>
<dbReference type="PANTHER" id="PTHR31118:SF12">
    <property type="entry name" value="CYCLASE-LIKE PROTEIN 2"/>
    <property type="match status" value="1"/>
</dbReference>
<dbReference type="PANTHER" id="PTHR31118">
    <property type="entry name" value="CYCLASE-LIKE PROTEIN 2"/>
    <property type="match status" value="1"/>
</dbReference>
<dbReference type="AlphaFoldDB" id="A0A5C1YCX1"/>
<dbReference type="InterPro" id="IPR037175">
    <property type="entry name" value="KFase_sf"/>
</dbReference>
<dbReference type="InterPro" id="IPR007325">
    <property type="entry name" value="KFase/CYL"/>
</dbReference>
<evidence type="ECO:0000313" key="1">
    <source>
        <dbReference type="EMBL" id="QEO13856.1"/>
    </source>
</evidence>
<dbReference type="GO" id="GO:0019441">
    <property type="term" value="P:L-tryptophan catabolic process to kynurenine"/>
    <property type="evidence" value="ECO:0007669"/>
    <property type="project" value="InterPro"/>
</dbReference>
<dbReference type="RefSeq" id="WP_149159879.1">
    <property type="nucleotide sequence ID" value="NZ_CP043505.1"/>
</dbReference>
<dbReference type="KEGG" id="ail:FLP10_05030"/>
<dbReference type="Gene3D" id="3.50.30.50">
    <property type="entry name" value="Putative cyclase"/>
    <property type="match status" value="1"/>
</dbReference>
<name>A0A5C1YCX1_9MICO</name>
<sequence length="214" mass="22239">MRELSHPISTGMQVYPGDPDVRIEPALELARDGVDVARLHLGSHTGTHLDAPSHSIPGGRTTGRIALDELVGDALVVHLVGLAPRSTYGLDALESALAGGLPERVPPIVIVDTGWAARFGSPAALDHPALDADAAAELMRRGLRLLAVDTLSPDPTVAGGTSFPVHEVVLGADALIVENLTGLDGLPERVRVGFFPLPIDADGASVRAVAFVDD</sequence>
<dbReference type="Pfam" id="PF04199">
    <property type="entry name" value="Cyclase"/>
    <property type="match status" value="1"/>
</dbReference>
<dbReference type="Proteomes" id="UP000324678">
    <property type="component" value="Chromosome"/>
</dbReference>
<dbReference type="GO" id="GO:0004061">
    <property type="term" value="F:arylformamidase activity"/>
    <property type="evidence" value="ECO:0007669"/>
    <property type="project" value="InterPro"/>
</dbReference>
<organism evidence="1 2">
    <name type="scientific">Agromyces intestinalis</name>
    <dbReference type="NCBI Taxonomy" id="2592652"/>
    <lineage>
        <taxon>Bacteria</taxon>
        <taxon>Bacillati</taxon>
        <taxon>Actinomycetota</taxon>
        <taxon>Actinomycetes</taxon>
        <taxon>Micrococcales</taxon>
        <taxon>Microbacteriaceae</taxon>
        <taxon>Agromyces</taxon>
    </lineage>
</organism>
<reference evidence="1 2" key="1">
    <citation type="submission" date="2019-09" db="EMBL/GenBank/DDBJ databases">
        <title>Genome sequencing of strain KACC 19306.</title>
        <authorList>
            <person name="Heo J."/>
            <person name="Kim S.-J."/>
            <person name="Kim J.-S."/>
            <person name="Hong S.-B."/>
            <person name="Kwon S.-W."/>
        </authorList>
    </citation>
    <scope>NUCLEOTIDE SEQUENCE [LARGE SCALE GENOMIC DNA]</scope>
    <source>
        <strain evidence="1 2">KACC 19306</strain>
    </source>
</reference>
<dbReference type="OrthoDB" id="7067800at2"/>
<gene>
    <name evidence="1" type="ORF">FLP10_05030</name>
</gene>
<evidence type="ECO:0000313" key="2">
    <source>
        <dbReference type="Proteomes" id="UP000324678"/>
    </source>
</evidence>